<evidence type="ECO:0000256" key="1">
    <source>
        <dbReference type="PROSITE-ProRule" id="PRU00339"/>
    </source>
</evidence>
<dbReference type="InterPro" id="IPR019734">
    <property type="entry name" value="TPR_rpt"/>
</dbReference>
<protein>
    <recommendedName>
        <fullName evidence="5">Tetratricopeptide repeat protein</fullName>
    </recommendedName>
</protein>
<evidence type="ECO:0000313" key="3">
    <source>
        <dbReference type="EMBL" id="MCP9763936.1"/>
    </source>
</evidence>
<dbReference type="PROSITE" id="PS50005">
    <property type="entry name" value="TPR"/>
    <property type="match status" value="1"/>
</dbReference>
<keyword evidence="2" id="KW-0175">Coiled coil</keyword>
<name>A0AAE3H4S4_9BACT</name>
<keyword evidence="1" id="KW-0802">TPR repeat</keyword>
<keyword evidence="4" id="KW-1185">Reference proteome</keyword>
<gene>
    <name evidence="3" type="ORF">EGI31_13335</name>
</gene>
<dbReference type="Proteomes" id="UP001204144">
    <property type="component" value="Unassembled WGS sequence"/>
</dbReference>
<dbReference type="SMART" id="SM00028">
    <property type="entry name" value="TPR"/>
    <property type="match status" value="5"/>
</dbReference>
<evidence type="ECO:0000313" key="4">
    <source>
        <dbReference type="Proteomes" id="UP001204144"/>
    </source>
</evidence>
<dbReference type="EMBL" id="RJUF01000047">
    <property type="protein sequence ID" value="MCP9763936.1"/>
    <property type="molecule type" value="Genomic_DNA"/>
</dbReference>
<evidence type="ECO:0008006" key="5">
    <source>
        <dbReference type="Google" id="ProtNLM"/>
    </source>
</evidence>
<dbReference type="Pfam" id="PF13174">
    <property type="entry name" value="TPR_6"/>
    <property type="match status" value="1"/>
</dbReference>
<reference evidence="3 4" key="1">
    <citation type="submission" date="2018-11" db="EMBL/GenBank/DDBJ databases">
        <title>Novel bacteria species description.</title>
        <authorList>
            <person name="Han J.-H."/>
        </authorList>
    </citation>
    <scope>NUCLEOTIDE SEQUENCE [LARGE SCALE GENOMIC DNA]</scope>
    <source>
        <strain evidence="3 4">KCTC23259</strain>
    </source>
</reference>
<dbReference type="InterPro" id="IPR011990">
    <property type="entry name" value="TPR-like_helical_dom_sf"/>
</dbReference>
<organism evidence="3 4">
    <name type="scientific">Lacihabitans soyangensis</name>
    <dbReference type="NCBI Taxonomy" id="869394"/>
    <lineage>
        <taxon>Bacteria</taxon>
        <taxon>Pseudomonadati</taxon>
        <taxon>Bacteroidota</taxon>
        <taxon>Cytophagia</taxon>
        <taxon>Cytophagales</taxon>
        <taxon>Leadbetterellaceae</taxon>
        <taxon>Lacihabitans</taxon>
    </lineage>
</organism>
<feature type="repeat" description="TPR" evidence="1">
    <location>
        <begin position="262"/>
        <end position="295"/>
    </location>
</feature>
<dbReference type="Gene3D" id="1.25.40.10">
    <property type="entry name" value="Tetratricopeptide repeat domain"/>
    <property type="match status" value="4"/>
</dbReference>
<dbReference type="AlphaFoldDB" id="A0AAE3H4S4"/>
<dbReference type="SUPFAM" id="SSF48452">
    <property type="entry name" value="TPR-like"/>
    <property type="match status" value="1"/>
</dbReference>
<accession>A0AAE3H4S4</accession>
<comment type="caution">
    <text evidence="3">The sequence shown here is derived from an EMBL/GenBank/DDBJ whole genome shotgun (WGS) entry which is preliminary data.</text>
</comment>
<sequence>MSKAWHNTNAKYNALLIAREDFKIANEIIIANNKESFEETLPIFRKIDSTGLDSAKLYLTDAIKKASIIAERHSNSRHLNEAYLLIGKARLEKEEIFNALETFKYVNTTSKSASAKTEALIWLMRSYIENEDLVSANQVADLLKNQKLSGKNKAKFLATKAYYHQLQNEPALAVVFLDEALKNMKRGSEKARLHYIAAQLYASLNQQILSRKNYNQVLKNKPNYDLEFNANLGLISTQSLAKNTNIAFEKMLEDRKNQDLRSKIYYKMGETEARKSNYELAIKNFNKAVSESLDSPLEKAAAYKALGDLYFEKMLDYEMAGVYYDSTLITLPKNEANGTMIGQKAMFLNDFIKYKKAYDLEDSLQKLAAMNPNELDFKLEQMITQRKEAQKKIEVDNTNSSVLKTATTGNLPKDFKRWLLYDPVESIKAKNEFVRNWGNRALEDNWRRSEKTMGSFSLKIERQTLDSTKSAVKTTASSEEEMKELLAKKEIEQEKKEMLKKIPTTNIQKMASKRKQEEALFQIGKIYKLKFNDEEKAKTTFNSLITNFPRSVYEPEALYYLAIMEKDAQNNSFTARLLKDYPISSFARQLKKGSIKLSKDKETEALTFYSKAFNLYDQNDFNQALTQIDQGLNEYVGSQIEDKMAMLRIMVLKKIGNKDQYVISLNDFMRSYPSSDLVLKAKELLAVLN</sequence>
<evidence type="ECO:0000256" key="2">
    <source>
        <dbReference type="SAM" id="Coils"/>
    </source>
</evidence>
<proteinExistence type="predicted"/>
<feature type="coiled-coil region" evidence="2">
    <location>
        <begin position="475"/>
        <end position="502"/>
    </location>
</feature>